<comment type="subcellular location">
    <subcellularLocation>
        <location evidence="1">Membrane</location>
    </subcellularLocation>
</comment>
<evidence type="ECO:0000313" key="5">
    <source>
        <dbReference type="EMBL" id="OKH16755.1"/>
    </source>
</evidence>
<dbReference type="PROSITE" id="PS51257">
    <property type="entry name" value="PROKAR_LIPOPROTEIN"/>
    <property type="match status" value="1"/>
</dbReference>
<name>A0A1U7H653_9CYAN</name>
<dbReference type="Gene3D" id="1.20.120.290">
    <property type="entry name" value="Oxygen-evolving enhancer protein 3 (PsbQ), four-helix up-down bundle"/>
    <property type="match status" value="1"/>
</dbReference>
<evidence type="ECO:0000256" key="1">
    <source>
        <dbReference type="ARBA" id="ARBA00004370"/>
    </source>
</evidence>
<dbReference type="NCBIfam" id="TIGR03042">
    <property type="entry name" value="PS_II_psbQ_bact"/>
    <property type="match status" value="1"/>
</dbReference>
<keyword evidence="2" id="KW-0793">Thylakoid</keyword>
<keyword evidence="6" id="KW-1185">Reference proteome</keyword>
<evidence type="ECO:0000313" key="6">
    <source>
        <dbReference type="Proteomes" id="UP000186391"/>
    </source>
</evidence>
<evidence type="ECO:0000256" key="3">
    <source>
        <dbReference type="ARBA" id="ARBA00023136"/>
    </source>
</evidence>
<dbReference type="Pfam" id="PF05757">
    <property type="entry name" value="PsbQ"/>
    <property type="match status" value="1"/>
</dbReference>
<keyword evidence="4" id="KW-0732">Signal</keyword>
<reference evidence="5 6" key="1">
    <citation type="submission" date="2016-11" db="EMBL/GenBank/DDBJ databases">
        <title>Draft Genome Sequences of Nine Cyanobacterial Strains from Diverse Habitats.</title>
        <authorList>
            <person name="Zhu T."/>
            <person name="Hou S."/>
            <person name="Lu X."/>
            <person name="Hess W.R."/>
        </authorList>
    </citation>
    <scope>NUCLEOTIDE SEQUENCE [LARGE SCALE GENOMIC DNA]</scope>
    <source>
        <strain evidence="5 6">NIES-592</strain>
    </source>
</reference>
<dbReference type="GO" id="GO:0005509">
    <property type="term" value="F:calcium ion binding"/>
    <property type="evidence" value="ECO:0007669"/>
    <property type="project" value="InterPro"/>
</dbReference>
<dbReference type="InterPro" id="IPR017487">
    <property type="entry name" value="PSII_PsbQ_cyanobac"/>
</dbReference>
<organism evidence="5 6">
    <name type="scientific">Fischerella major NIES-592</name>
    <dbReference type="NCBI Taxonomy" id="210994"/>
    <lineage>
        <taxon>Bacteria</taxon>
        <taxon>Bacillati</taxon>
        <taxon>Cyanobacteriota</taxon>
        <taxon>Cyanophyceae</taxon>
        <taxon>Nostocales</taxon>
        <taxon>Hapalosiphonaceae</taxon>
        <taxon>Fischerella</taxon>
    </lineage>
</organism>
<dbReference type="GO" id="GO:0015979">
    <property type="term" value="P:photosynthesis"/>
    <property type="evidence" value="ECO:0007669"/>
    <property type="project" value="InterPro"/>
</dbReference>
<comment type="caution">
    <text evidence="5">The sequence shown here is derived from an EMBL/GenBank/DDBJ whole genome shotgun (WGS) entry which is preliminary data.</text>
</comment>
<evidence type="ECO:0000256" key="2">
    <source>
        <dbReference type="ARBA" id="ARBA00023078"/>
    </source>
</evidence>
<dbReference type="GO" id="GO:0009654">
    <property type="term" value="C:photosystem II oxygen evolving complex"/>
    <property type="evidence" value="ECO:0007669"/>
    <property type="project" value="InterPro"/>
</dbReference>
<dbReference type="InterPro" id="IPR008797">
    <property type="entry name" value="PSII_PsbQ"/>
</dbReference>
<gene>
    <name evidence="5" type="ORF">NIES592_03795</name>
</gene>
<accession>A0A1U7H653</accession>
<dbReference type="Proteomes" id="UP000186391">
    <property type="component" value="Unassembled WGS sequence"/>
</dbReference>
<proteinExistence type="predicted"/>
<dbReference type="OrthoDB" id="425184at2"/>
<dbReference type="GeneID" id="35796794"/>
<protein>
    <submittedName>
        <fullName evidence="5">Photosystem II protein PsbQ</fullName>
    </submittedName>
</protein>
<sequence>MARQRSLLSLVLVLLATFLISCGGPTVATAPPTYTPAQIEKIQGYLPKIEAVRNRSDELKELIQDNNWVNVGNFIHGPMAEARLNMTYIIPNLLPQDQPKARQVAREMFNHLVQIDQATESANSLKALSNTKAAFADIDNFLNLLPEASTSAEAG</sequence>
<evidence type="ECO:0000256" key="4">
    <source>
        <dbReference type="SAM" id="SignalP"/>
    </source>
</evidence>
<dbReference type="EMBL" id="MRCA01000001">
    <property type="protein sequence ID" value="OKH16755.1"/>
    <property type="molecule type" value="Genomic_DNA"/>
</dbReference>
<dbReference type="AlphaFoldDB" id="A0A1U7H653"/>
<dbReference type="RefSeq" id="WP_009458169.1">
    <property type="nucleotide sequence ID" value="NZ_MRCA01000001.1"/>
</dbReference>
<dbReference type="InterPro" id="IPR023222">
    <property type="entry name" value="PsbQ-like_dom_sf"/>
</dbReference>
<dbReference type="SUPFAM" id="SSF101112">
    <property type="entry name" value="Oxygen-evolving enhancer protein 3"/>
    <property type="match status" value="1"/>
</dbReference>
<keyword evidence="3" id="KW-0472">Membrane</keyword>
<feature type="signal peptide" evidence="4">
    <location>
        <begin position="1"/>
        <end position="23"/>
    </location>
</feature>
<dbReference type="GO" id="GO:0019898">
    <property type="term" value="C:extrinsic component of membrane"/>
    <property type="evidence" value="ECO:0007669"/>
    <property type="project" value="InterPro"/>
</dbReference>
<feature type="chain" id="PRO_5010588966" evidence="4">
    <location>
        <begin position="24"/>
        <end position="155"/>
    </location>
</feature>